<accession>A0A0E3NDE4</accession>
<dbReference type="HOGENOM" id="CLU_062767_1_1_2"/>
<proteinExistence type="predicted"/>
<dbReference type="Proteomes" id="UP000066529">
    <property type="component" value="Chromosome"/>
</dbReference>
<dbReference type="Gene3D" id="1.10.10.10">
    <property type="entry name" value="Winged helix-like DNA-binding domain superfamily/Winged helix DNA-binding domain"/>
    <property type="match status" value="1"/>
</dbReference>
<protein>
    <submittedName>
        <fullName evidence="2">Transcriptional regulator, ArsR family</fullName>
    </submittedName>
</protein>
<dbReference type="EMBL" id="CP009501">
    <property type="protein sequence ID" value="AKB13263.1"/>
    <property type="molecule type" value="Genomic_DNA"/>
</dbReference>
<dbReference type="InterPro" id="IPR011991">
    <property type="entry name" value="ArsR-like_HTH"/>
</dbReference>
<dbReference type="KEGG" id="mthr:MSTHT_1505"/>
<dbReference type="PATRIC" id="fig|523844.20.peg.1880"/>
<organism evidence="2 3">
    <name type="scientific">Methanosarcina thermophila (strain ATCC 43570 / DSM 1825 / OCM 12 / VKM B-1830 / TM-1)</name>
    <dbReference type="NCBI Taxonomy" id="523844"/>
    <lineage>
        <taxon>Archaea</taxon>
        <taxon>Methanobacteriati</taxon>
        <taxon>Methanobacteriota</taxon>
        <taxon>Stenosarchaea group</taxon>
        <taxon>Methanomicrobia</taxon>
        <taxon>Methanosarcinales</taxon>
        <taxon>Methanosarcinaceae</taxon>
        <taxon>Methanosarcina</taxon>
    </lineage>
</organism>
<dbReference type="GeneID" id="41603142"/>
<dbReference type="InterPro" id="IPR013561">
    <property type="entry name" value="FilR1_middle_dom"/>
</dbReference>
<name>A0A0E3NDE4_METTT</name>
<dbReference type="RefSeq" id="WP_231588037.1">
    <property type="nucleotide sequence ID" value="NZ_CP009501.1"/>
</dbReference>
<dbReference type="InterPro" id="IPR036388">
    <property type="entry name" value="WH-like_DNA-bd_sf"/>
</dbReference>
<gene>
    <name evidence="2" type="ORF">MSTHT_1505</name>
</gene>
<dbReference type="Pfam" id="PF08350">
    <property type="entry name" value="FilR1_middle"/>
    <property type="match status" value="1"/>
</dbReference>
<dbReference type="AlphaFoldDB" id="A0A0E3NDE4"/>
<evidence type="ECO:0000259" key="1">
    <source>
        <dbReference type="Pfam" id="PF08350"/>
    </source>
</evidence>
<evidence type="ECO:0000313" key="2">
    <source>
        <dbReference type="EMBL" id="AKB13263.1"/>
    </source>
</evidence>
<dbReference type="CDD" id="cd00090">
    <property type="entry name" value="HTH_ARSR"/>
    <property type="match status" value="1"/>
</dbReference>
<reference evidence="2 3" key="1">
    <citation type="submission" date="2014-07" db="EMBL/GenBank/DDBJ databases">
        <title>Methanogenic archaea and the global carbon cycle.</title>
        <authorList>
            <person name="Henriksen J.R."/>
            <person name="Luke J."/>
            <person name="Reinhart S."/>
            <person name="Benedict M.N."/>
            <person name="Youngblut N.D."/>
            <person name="Metcalf M.E."/>
            <person name="Whitaker R.J."/>
            <person name="Metcalf W.W."/>
        </authorList>
    </citation>
    <scope>NUCLEOTIDE SEQUENCE [LARGE SCALE GENOMIC DNA]</scope>
    <source>
        <strain evidence="3">ATCC 43570 / DSM 1825 / OCM 12 / VKM B-1830 / TM-1</strain>
    </source>
</reference>
<feature type="domain" description="Methanogenesis regulatory protein FilR1 middle" evidence="1">
    <location>
        <begin position="134"/>
        <end position="262"/>
    </location>
</feature>
<evidence type="ECO:0000313" key="3">
    <source>
        <dbReference type="Proteomes" id="UP000066529"/>
    </source>
</evidence>
<sequence>MEKNEMIEVKSNGLLSILTFSEKRKDILFLLQENPRTLSEIKDYFDVRSPEILPRLKEMEAANLIVRQEGMYYLTSLGRVSAIYYKPFLDTLTAIETNEEFWRDHDLTAIPEAMLNRIQELKECRVVRDEHEHIYDTHKAFSENVMSATHFAGFSSIFLPSHPPMFLDLARRNIPVSIIVTPNVFFKIKSEHSTEIEEFLKYKHTSFHVYDNAKIAFVVTDRFLSLSLFFKNGTFDPRNDLIGFDLASIKWGEDLFKYYKENSIEIKSL</sequence>
<dbReference type="PIRSF" id="PIRSF006692">
    <property type="entry name" value="TF_HTH_AF0396_prd"/>
    <property type="match status" value="1"/>
</dbReference>
<dbReference type="InterPro" id="IPR036390">
    <property type="entry name" value="WH_DNA-bd_sf"/>
</dbReference>
<dbReference type="SUPFAM" id="SSF46785">
    <property type="entry name" value="Winged helix' DNA-binding domain"/>
    <property type="match status" value="1"/>
</dbReference>
<dbReference type="InterPro" id="IPR016490">
    <property type="entry name" value="Tscrpt_reg_HTH_AF0396-typ3"/>
</dbReference>